<keyword evidence="1" id="KW-0812">Transmembrane</keyword>
<evidence type="ECO:0000256" key="1">
    <source>
        <dbReference type="SAM" id="Phobius"/>
    </source>
</evidence>
<protein>
    <submittedName>
        <fullName evidence="3">VWA domain-containing protein</fullName>
    </submittedName>
</protein>
<evidence type="ECO:0000259" key="2">
    <source>
        <dbReference type="Pfam" id="PF13519"/>
    </source>
</evidence>
<organism evidence="3 4">
    <name type="scientific">Rossellomorea vietnamensis</name>
    <dbReference type="NCBI Taxonomy" id="218284"/>
    <lineage>
        <taxon>Bacteria</taxon>
        <taxon>Bacillati</taxon>
        <taxon>Bacillota</taxon>
        <taxon>Bacilli</taxon>
        <taxon>Bacillales</taxon>
        <taxon>Bacillaceae</taxon>
        <taxon>Rossellomorea</taxon>
    </lineage>
</organism>
<dbReference type="EMBL" id="CP047394">
    <property type="protein sequence ID" value="QHE61130.1"/>
    <property type="molecule type" value="Genomic_DNA"/>
</dbReference>
<feature type="transmembrane region" description="Helical" evidence="1">
    <location>
        <begin position="36"/>
        <end position="53"/>
    </location>
</feature>
<dbReference type="RefSeq" id="WP_159361814.1">
    <property type="nucleotide sequence ID" value="NZ_CP047394.1"/>
</dbReference>
<dbReference type="Gene3D" id="3.40.50.410">
    <property type="entry name" value="von Willebrand factor, type A domain"/>
    <property type="match status" value="1"/>
</dbReference>
<keyword evidence="1" id="KW-1133">Transmembrane helix</keyword>
<dbReference type="Proteomes" id="UP000465062">
    <property type="component" value="Chromosome"/>
</dbReference>
<dbReference type="AlphaFoldDB" id="A0A6I6URJ4"/>
<name>A0A6I6URJ4_9BACI</name>
<dbReference type="InterPro" id="IPR036465">
    <property type="entry name" value="vWFA_dom_sf"/>
</dbReference>
<gene>
    <name evidence="3" type="ORF">FHE72_08915</name>
</gene>
<proteinExistence type="predicted"/>
<dbReference type="Pfam" id="PF13519">
    <property type="entry name" value="VWA_2"/>
    <property type="match status" value="1"/>
</dbReference>
<sequence length="171" mass="19016">MGIEFEEVLWLLLLIPLGLVLFLFAKQGMNRKERRLILALRGCAMVLLIFALANPSLVLPEKAKPVIFLADRSASVSLQEDRILDLINRGVHSKHERDRYGIVSFGENAAIEQTVSDEREYPELVGEIKEGNTNLQEGLEYSSNLLPRGGRIIAMTDGKETMGGGGISFLY</sequence>
<evidence type="ECO:0000313" key="4">
    <source>
        <dbReference type="Proteomes" id="UP000465062"/>
    </source>
</evidence>
<dbReference type="CDD" id="cd00198">
    <property type="entry name" value="vWFA"/>
    <property type="match status" value="1"/>
</dbReference>
<evidence type="ECO:0000313" key="3">
    <source>
        <dbReference type="EMBL" id="QHE61130.1"/>
    </source>
</evidence>
<dbReference type="SUPFAM" id="SSF53300">
    <property type="entry name" value="vWA-like"/>
    <property type="match status" value="1"/>
</dbReference>
<dbReference type="KEGG" id="bvq:FHE72_08915"/>
<accession>A0A6I6URJ4</accession>
<keyword evidence="1" id="KW-0472">Membrane</keyword>
<feature type="transmembrane region" description="Helical" evidence="1">
    <location>
        <begin position="7"/>
        <end position="24"/>
    </location>
</feature>
<dbReference type="PANTHER" id="PTHR37947">
    <property type="entry name" value="BLL2462 PROTEIN"/>
    <property type="match status" value="1"/>
</dbReference>
<feature type="domain" description="VWFA" evidence="2">
    <location>
        <begin position="66"/>
        <end position="159"/>
    </location>
</feature>
<dbReference type="InterPro" id="IPR002035">
    <property type="entry name" value="VWF_A"/>
</dbReference>
<dbReference type="PANTHER" id="PTHR37947:SF2">
    <property type="entry name" value="VON WILLEBRAND FACTOR TYPE A"/>
    <property type="match status" value="1"/>
</dbReference>
<reference evidence="3 4" key="1">
    <citation type="submission" date="2019-06" db="EMBL/GenBank/DDBJ databases">
        <title>An operon consisting of a P-type ATPase gene and a transcriptional regular gene given the different cadmium resistance in Bacillus vietamensis 151-6 and Bacillus marisflavi 151-25.</title>
        <authorList>
            <person name="Yu X."/>
        </authorList>
    </citation>
    <scope>NUCLEOTIDE SEQUENCE [LARGE SCALE GENOMIC DNA]</scope>
    <source>
        <strain evidence="3 4">151-6</strain>
    </source>
</reference>